<evidence type="ECO:0000256" key="1">
    <source>
        <dbReference type="ARBA" id="ARBA00001946"/>
    </source>
</evidence>
<dbReference type="PANTHER" id="PTHR12358:SF54">
    <property type="entry name" value="SPHINGOSINE KINASE RELATED PROTEIN"/>
    <property type="match status" value="1"/>
</dbReference>
<proteinExistence type="inferred from homology"/>
<accession>A0A127A3X2</accession>
<gene>
    <name evidence="10" type="ORF">SA2016_2819</name>
</gene>
<dbReference type="Pfam" id="PF19279">
    <property type="entry name" value="YegS_C"/>
    <property type="match status" value="1"/>
</dbReference>
<dbReference type="RefSeq" id="WP_066499165.1">
    <property type="nucleotide sequence ID" value="NZ_BJMO01000005.1"/>
</dbReference>
<dbReference type="InterPro" id="IPR001206">
    <property type="entry name" value="Diacylglycerol_kinase_cat_dom"/>
</dbReference>
<dbReference type="Gene3D" id="2.60.200.40">
    <property type="match status" value="1"/>
</dbReference>
<dbReference type="InterPro" id="IPR045540">
    <property type="entry name" value="YegS/DAGK_C"/>
</dbReference>
<dbReference type="KEGG" id="satk:SA2016_2819"/>
<keyword evidence="7" id="KW-0443">Lipid metabolism</keyword>
<dbReference type="AlphaFoldDB" id="A0A127A3X2"/>
<evidence type="ECO:0000313" key="11">
    <source>
        <dbReference type="Proteomes" id="UP000070134"/>
    </source>
</evidence>
<dbReference type="PANTHER" id="PTHR12358">
    <property type="entry name" value="SPHINGOSINE KINASE"/>
    <property type="match status" value="1"/>
</dbReference>
<sequence>MEALIVNPVKQGAEAVVESFRARCAARGAEPLVLETTVEDPGAGMAREALDKGAELVVVAGGDGTVRAAAGALAGTGTPLGVVPLGTGNLLARNLGLPIDDPERALDTAMGGAERRIDVAWAKMDDGDELAFVVMAGLGLDATVMANTDDDLKAKAGWFAYVVSAAQNIVGESHRIRVDVDGQLAMDRRQRGVMVGNCGRIQGNVEVFPGAKVDDGILNVLAVAPSGFRGWFRVVGALLSRFRRHSPPDLGHFEGKRVRLASAHPHDIQLDGDHLGQGRVFTARVDQGALTVRAPQGA</sequence>
<evidence type="ECO:0000256" key="2">
    <source>
        <dbReference type="ARBA" id="ARBA00005983"/>
    </source>
</evidence>
<organism evidence="10 11">
    <name type="scientific">Sinomonas atrocyanea</name>
    <dbReference type="NCBI Taxonomy" id="37927"/>
    <lineage>
        <taxon>Bacteria</taxon>
        <taxon>Bacillati</taxon>
        <taxon>Actinomycetota</taxon>
        <taxon>Actinomycetes</taxon>
        <taxon>Micrococcales</taxon>
        <taxon>Micrococcaceae</taxon>
        <taxon>Sinomonas</taxon>
    </lineage>
</organism>
<keyword evidence="5 10" id="KW-0418">Kinase</keyword>
<dbReference type="Gene3D" id="3.40.50.10330">
    <property type="entry name" value="Probable inorganic polyphosphate/atp-NAD kinase, domain 1"/>
    <property type="match status" value="1"/>
</dbReference>
<dbReference type="InterPro" id="IPR017438">
    <property type="entry name" value="ATP-NAD_kinase_N"/>
</dbReference>
<evidence type="ECO:0000256" key="7">
    <source>
        <dbReference type="ARBA" id="ARBA00023209"/>
    </source>
</evidence>
<evidence type="ECO:0000259" key="9">
    <source>
        <dbReference type="PROSITE" id="PS50146"/>
    </source>
</evidence>
<protein>
    <submittedName>
        <fullName evidence="10">Diacylglycerol kinase</fullName>
    </submittedName>
</protein>
<dbReference type="OrthoDB" id="3171056at2"/>
<feature type="domain" description="DAGKc" evidence="9">
    <location>
        <begin position="1"/>
        <end position="126"/>
    </location>
</feature>
<keyword evidence="11" id="KW-1185">Reference proteome</keyword>
<dbReference type="GO" id="GO:0008654">
    <property type="term" value="P:phospholipid biosynthetic process"/>
    <property type="evidence" value="ECO:0007669"/>
    <property type="project" value="UniProtKB-KW"/>
</dbReference>
<evidence type="ECO:0000256" key="5">
    <source>
        <dbReference type="ARBA" id="ARBA00022777"/>
    </source>
</evidence>
<dbReference type="STRING" id="37927.SA2016_2819"/>
<dbReference type="SUPFAM" id="SSF111331">
    <property type="entry name" value="NAD kinase/diacylglycerol kinase-like"/>
    <property type="match status" value="1"/>
</dbReference>
<keyword evidence="3" id="KW-0808">Transferase</keyword>
<reference evidence="10 11" key="1">
    <citation type="submission" date="2016-02" db="EMBL/GenBank/DDBJ databases">
        <title>Complete genome of Sinomonas atrocyanea KCTC 3377.</title>
        <authorList>
            <person name="Kim K.M."/>
        </authorList>
    </citation>
    <scope>NUCLEOTIDE SEQUENCE [LARGE SCALE GENOMIC DNA]</scope>
    <source>
        <strain evidence="10 11">KCTC 3377</strain>
    </source>
</reference>
<evidence type="ECO:0000256" key="8">
    <source>
        <dbReference type="ARBA" id="ARBA00023264"/>
    </source>
</evidence>
<dbReference type="EMBL" id="CP014518">
    <property type="protein sequence ID" value="AMM33484.1"/>
    <property type="molecule type" value="Genomic_DNA"/>
</dbReference>
<dbReference type="GO" id="GO:0016301">
    <property type="term" value="F:kinase activity"/>
    <property type="evidence" value="ECO:0007669"/>
    <property type="project" value="UniProtKB-KW"/>
</dbReference>
<name>A0A127A3X2_9MICC</name>
<dbReference type="Pfam" id="PF00781">
    <property type="entry name" value="DAGK_cat"/>
    <property type="match status" value="1"/>
</dbReference>
<keyword evidence="6" id="KW-0067">ATP-binding</keyword>
<comment type="cofactor">
    <cofactor evidence="1">
        <name>Mg(2+)</name>
        <dbReference type="ChEBI" id="CHEBI:18420"/>
    </cofactor>
</comment>
<evidence type="ECO:0000256" key="4">
    <source>
        <dbReference type="ARBA" id="ARBA00022741"/>
    </source>
</evidence>
<dbReference type="InterPro" id="IPR050187">
    <property type="entry name" value="Lipid_Phosphate_FormReg"/>
</dbReference>
<dbReference type="GO" id="GO:0005524">
    <property type="term" value="F:ATP binding"/>
    <property type="evidence" value="ECO:0007669"/>
    <property type="project" value="UniProtKB-KW"/>
</dbReference>
<dbReference type="Proteomes" id="UP000070134">
    <property type="component" value="Chromosome"/>
</dbReference>
<keyword evidence="8" id="KW-1208">Phospholipid metabolism</keyword>
<dbReference type="PROSITE" id="PS50146">
    <property type="entry name" value="DAGK"/>
    <property type="match status" value="1"/>
</dbReference>
<dbReference type="SMART" id="SM00046">
    <property type="entry name" value="DAGKc"/>
    <property type="match status" value="1"/>
</dbReference>
<dbReference type="InterPro" id="IPR016064">
    <property type="entry name" value="NAD/diacylglycerol_kinase_sf"/>
</dbReference>
<evidence type="ECO:0000256" key="3">
    <source>
        <dbReference type="ARBA" id="ARBA00022679"/>
    </source>
</evidence>
<keyword evidence="4" id="KW-0547">Nucleotide-binding</keyword>
<keyword evidence="7" id="KW-0594">Phospholipid biosynthesis</keyword>
<comment type="similarity">
    <text evidence="2">Belongs to the diacylglycerol/lipid kinase family.</text>
</comment>
<evidence type="ECO:0000313" key="10">
    <source>
        <dbReference type="EMBL" id="AMM33484.1"/>
    </source>
</evidence>
<evidence type="ECO:0000256" key="6">
    <source>
        <dbReference type="ARBA" id="ARBA00022840"/>
    </source>
</evidence>
<keyword evidence="7" id="KW-0444">Lipid biosynthesis</keyword>